<accession>A0ABS6K2U7</accession>
<dbReference type="GO" id="GO:0016787">
    <property type="term" value="F:hydrolase activity"/>
    <property type="evidence" value="ECO:0007669"/>
    <property type="project" value="UniProtKB-KW"/>
</dbReference>
<dbReference type="PANTHER" id="PTHR43434">
    <property type="entry name" value="PHOSPHOGLYCOLATE PHOSPHATASE"/>
    <property type="match status" value="1"/>
</dbReference>
<dbReference type="RefSeq" id="WP_158352662.1">
    <property type="nucleotide sequence ID" value="NZ_JAHQCX010000001.1"/>
</dbReference>
<sequence>MWKAVLFDLDGTLADTLKSLHYCTNRSLEYCGLAGHPMEAYKTMVGDGAAKLLERALIAAGDTQLKNMEKITAKYKEVFAKDCMYEVKPYDGIPELLDTLKERGIKIAVLSNKPHAQTINVVETLFGKGYFDHVQGQQEGIRRKPYPDGALAIAAEFGIEPADCLYLGDTNTDMQTGNAAGMHTVGVTWGFRDREELEANHAQDIIDYPMDLRRLL</sequence>
<dbReference type="NCBIfam" id="TIGR01549">
    <property type="entry name" value="HAD-SF-IA-v1"/>
    <property type="match status" value="1"/>
</dbReference>
<dbReference type="InterPro" id="IPR023198">
    <property type="entry name" value="PGP-like_dom2"/>
</dbReference>
<dbReference type="SFLD" id="SFLDS00003">
    <property type="entry name" value="Haloacid_Dehalogenase"/>
    <property type="match status" value="1"/>
</dbReference>
<evidence type="ECO:0000313" key="2">
    <source>
        <dbReference type="Proteomes" id="UP001314681"/>
    </source>
</evidence>
<dbReference type="InterPro" id="IPR006549">
    <property type="entry name" value="HAD-SF_hydro_IIIA"/>
</dbReference>
<dbReference type="InterPro" id="IPR006439">
    <property type="entry name" value="HAD-SF_hydro_IA"/>
</dbReference>
<dbReference type="InterPro" id="IPR041492">
    <property type="entry name" value="HAD_2"/>
</dbReference>
<dbReference type="Gene3D" id="3.40.50.1000">
    <property type="entry name" value="HAD superfamily/HAD-like"/>
    <property type="match status" value="1"/>
</dbReference>
<dbReference type="InterPro" id="IPR023214">
    <property type="entry name" value="HAD_sf"/>
</dbReference>
<dbReference type="SUPFAM" id="SSF56784">
    <property type="entry name" value="HAD-like"/>
    <property type="match status" value="1"/>
</dbReference>
<gene>
    <name evidence="1" type="ORF">KTH90_02245</name>
</gene>
<name>A0ABS6K2U7_9FIRM</name>
<organism evidence="1 2">
    <name type="scientific">Diplocloster modestus</name>
    <dbReference type="NCBI Taxonomy" id="2850322"/>
    <lineage>
        <taxon>Bacteria</taxon>
        <taxon>Bacillati</taxon>
        <taxon>Bacillota</taxon>
        <taxon>Clostridia</taxon>
        <taxon>Lachnospirales</taxon>
        <taxon>Lachnospiraceae</taxon>
        <taxon>Diplocloster</taxon>
    </lineage>
</organism>
<comment type="caution">
    <text evidence="1">The sequence shown here is derived from an EMBL/GenBank/DDBJ whole genome shotgun (WGS) entry which is preliminary data.</text>
</comment>
<dbReference type="EMBL" id="JAHQCX010000001">
    <property type="protein sequence ID" value="MBU9724827.1"/>
    <property type="molecule type" value="Genomic_DNA"/>
</dbReference>
<dbReference type="Pfam" id="PF13419">
    <property type="entry name" value="HAD_2"/>
    <property type="match status" value="1"/>
</dbReference>
<dbReference type="InterPro" id="IPR036412">
    <property type="entry name" value="HAD-like_sf"/>
</dbReference>
<proteinExistence type="predicted"/>
<keyword evidence="1" id="KW-0378">Hydrolase</keyword>
<dbReference type="SFLD" id="SFLDG01129">
    <property type="entry name" value="C1.5:_HAD__Beta-PGM__Phosphata"/>
    <property type="match status" value="1"/>
</dbReference>
<protein>
    <submittedName>
        <fullName evidence="1">HAD family hydrolase</fullName>
    </submittedName>
</protein>
<keyword evidence="2" id="KW-1185">Reference proteome</keyword>
<reference evidence="1 2" key="1">
    <citation type="submission" date="2021-06" db="EMBL/GenBank/DDBJ databases">
        <title>Description of novel taxa of the family Lachnospiraceae.</title>
        <authorList>
            <person name="Chaplin A.V."/>
            <person name="Sokolova S.R."/>
            <person name="Pikina A.P."/>
            <person name="Korzhanova M."/>
            <person name="Belova V."/>
            <person name="Korostin D."/>
            <person name="Efimov B.A."/>
        </authorList>
    </citation>
    <scope>NUCLEOTIDE SEQUENCE [LARGE SCALE GENOMIC DNA]</scope>
    <source>
        <strain evidence="1 2">ASD4241</strain>
    </source>
</reference>
<dbReference type="SFLD" id="SFLDG01135">
    <property type="entry name" value="C1.5.6:_HAD__Beta-PGM__Phospha"/>
    <property type="match status" value="1"/>
</dbReference>
<dbReference type="InterPro" id="IPR050155">
    <property type="entry name" value="HAD-like_hydrolase_sf"/>
</dbReference>
<evidence type="ECO:0000313" key="1">
    <source>
        <dbReference type="EMBL" id="MBU9724827.1"/>
    </source>
</evidence>
<dbReference type="NCBIfam" id="TIGR01662">
    <property type="entry name" value="HAD-SF-IIIA"/>
    <property type="match status" value="1"/>
</dbReference>
<dbReference type="NCBIfam" id="TIGR01509">
    <property type="entry name" value="HAD-SF-IA-v3"/>
    <property type="match status" value="1"/>
</dbReference>
<dbReference type="PANTHER" id="PTHR43434:SF1">
    <property type="entry name" value="PHOSPHOGLYCOLATE PHOSPHATASE"/>
    <property type="match status" value="1"/>
</dbReference>
<dbReference type="Gene3D" id="1.10.150.240">
    <property type="entry name" value="Putative phosphatase, domain 2"/>
    <property type="match status" value="1"/>
</dbReference>
<dbReference type="Proteomes" id="UP001314681">
    <property type="component" value="Unassembled WGS sequence"/>
</dbReference>